<dbReference type="AlphaFoldDB" id="A0A8J5Y7M0"/>
<dbReference type="InterPro" id="IPR052343">
    <property type="entry name" value="Retrotransposon-Effector_Assoc"/>
</dbReference>
<dbReference type="PANTHER" id="PTHR46890:SF48">
    <property type="entry name" value="RNA-DIRECTED DNA POLYMERASE"/>
    <property type="match status" value="1"/>
</dbReference>
<dbReference type="InterPro" id="IPR000477">
    <property type="entry name" value="RT_dom"/>
</dbReference>
<dbReference type="PANTHER" id="PTHR46890">
    <property type="entry name" value="NON-LTR RETROLELEMENT REVERSE TRANSCRIPTASE-LIKE PROTEIN-RELATED"/>
    <property type="match status" value="1"/>
</dbReference>
<dbReference type="Proteomes" id="UP000701853">
    <property type="component" value="Chromosome 13"/>
</dbReference>
<sequence length="836" mass="97138">MRQGLALILVGQDVSCRATRSDFYGPLVCGFVLGPPPSLSCLYWSSSFGRTMEKRPESDTTIMTEEIIELLERLKFSKDEAVQVININGDKNIQGFESWDVGKIMALEAPNREAMFVIVKFECLEDRSQILNFMPWLFDRCLFSMLPFKKGKDIESYEFWLIYNIPIELMDRQMALDVGNAIGELMVIDWKDRCEGWTEFMRIKVKINVLKPLRRVVRVVDKDGVEKIGLIPLKLAKKTKKGAGLDDSNLQYGSWMRAPIRKTIVKLIRGKKVSRMEIKGSRRFVKRSPCPPLLWKDKCKSKQKRHRGSNGKNTDESLVRLIKRKLLENVSPFKAVASDQPCQDWNCRGVGNLATFRKLKQLLIANILDIIFLCETKIHSNGFHHIRTMCRMDDDRSKLKATILGYVEKGKEYGNFNAIINNSEKEGGRRKPKTLMDDFCDILEELNLTDFTWTNNKDGIRLVKERLDRFVISDVIMEKMSFLTLHFVCQSKFDHEAILMDTNRSKPKGKSTDHRAWFRYEFFRRRSKRIEISSLECNSLEKMELIRDKLGPWQYQHYRRIKYNIKELEKEISKLMDGSTNERSMGLLKNARGKLGHLYDVKEKHWWLKEGDRNTRYFHVRASGHRKKNNIERLKDTHGDWHEDKNEIYHIALKYFNDLFETSKNVDDECDLNVIPKCITEDMNRRLNGEFTNEEILVAFNQMDPQKAPGIDGLLGSFFKDHWSTMGVDVLSLCHDILKGNKSAGCINETLIVLIPKISLCRVIYKIILKTLANRLKDVLPKCISQNQSTFAPSRMIHDNVLVAHKLMHYLRSSKNGPKKGCMVKLDMSKAYDRVE</sequence>
<protein>
    <recommendedName>
        <fullName evidence="1">Reverse transcriptase domain-containing protein</fullName>
    </recommendedName>
</protein>
<reference evidence="2 3" key="1">
    <citation type="journal article" date="2021" name="bioRxiv">
        <title>The Gossypium anomalum genome as a resource for cotton improvement and evolutionary analysis of hybrid incompatibility.</title>
        <authorList>
            <person name="Grover C.E."/>
            <person name="Yuan D."/>
            <person name="Arick M.A."/>
            <person name="Miller E.R."/>
            <person name="Hu G."/>
            <person name="Peterson D.G."/>
            <person name="Wendel J.F."/>
            <person name="Udall J.A."/>
        </authorList>
    </citation>
    <scope>NUCLEOTIDE SEQUENCE [LARGE SCALE GENOMIC DNA]</scope>
    <source>
        <strain evidence="2">JFW-Udall</strain>
        <tissue evidence="2">Leaf</tissue>
    </source>
</reference>
<feature type="domain" description="Reverse transcriptase" evidence="1">
    <location>
        <begin position="756"/>
        <end position="836"/>
    </location>
</feature>
<dbReference type="Pfam" id="PF00078">
    <property type="entry name" value="RVT_1"/>
    <property type="match status" value="1"/>
</dbReference>
<organism evidence="2 3">
    <name type="scientific">Gossypium anomalum</name>
    <dbReference type="NCBI Taxonomy" id="47600"/>
    <lineage>
        <taxon>Eukaryota</taxon>
        <taxon>Viridiplantae</taxon>
        <taxon>Streptophyta</taxon>
        <taxon>Embryophyta</taxon>
        <taxon>Tracheophyta</taxon>
        <taxon>Spermatophyta</taxon>
        <taxon>Magnoliopsida</taxon>
        <taxon>eudicotyledons</taxon>
        <taxon>Gunneridae</taxon>
        <taxon>Pentapetalae</taxon>
        <taxon>rosids</taxon>
        <taxon>malvids</taxon>
        <taxon>Malvales</taxon>
        <taxon>Malvaceae</taxon>
        <taxon>Malvoideae</taxon>
        <taxon>Gossypium</taxon>
    </lineage>
</organism>
<evidence type="ECO:0000259" key="1">
    <source>
        <dbReference type="Pfam" id="PF00078"/>
    </source>
</evidence>
<evidence type="ECO:0000313" key="2">
    <source>
        <dbReference type="EMBL" id="KAG8472680.1"/>
    </source>
</evidence>
<gene>
    <name evidence="2" type="ORF">CXB51_034614</name>
</gene>
<keyword evidence="3" id="KW-1185">Reference proteome</keyword>
<dbReference type="OrthoDB" id="991485at2759"/>
<name>A0A8J5Y7M0_9ROSI</name>
<proteinExistence type="predicted"/>
<comment type="caution">
    <text evidence="2">The sequence shown here is derived from an EMBL/GenBank/DDBJ whole genome shotgun (WGS) entry which is preliminary data.</text>
</comment>
<dbReference type="EMBL" id="JAHUZN010000013">
    <property type="protein sequence ID" value="KAG8472680.1"/>
    <property type="molecule type" value="Genomic_DNA"/>
</dbReference>
<evidence type="ECO:0000313" key="3">
    <source>
        <dbReference type="Proteomes" id="UP000701853"/>
    </source>
</evidence>
<accession>A0A8J5Y7M0</accession>